<protein>
    <recommendedName>
        <fullName evidence="3">Glucose-6-phosphate 1-epimerase</fullName>
    </recommendedName>
</protein>
<dbReference type="Pfam" id="PF01263">
    <property type="entry name" value="Aldose_epim"/>
    <property type="match status" value="1"/>
</dbReference>
<dbReference type="GO" id="GO:0005737">
    <property type="term" value="C:cytoplasm"/>
    <property type="evidence" value="ECO:0007669"/>
    <property type="project" value="TreeGrafter"/>
</dbReference>
<evidence type="ECO:0008006" key="3">
    <source>
        <dbReference type="Google" id="ProtNLM"/>
    </source>
</evidence>
<dbReference type="InterPro" id="IPR008183">
    <property type="entry name" value="Aldose_1/G6P_1-epimerase"/>
</dbReference>
<dbReference type="GO" id="GO:0047938">
    <property type="term" value="F:glucose-6-phosphate 1-epimerase activity"/>
    <property type="evidence" value="ECO:0007669"/>
    <property type="project" value="TreeGrafter"/>
</dbReference>
<dbReference type="Gene3D" id="2.70.98.10">
    <property type="match status" value="1"/>
</dbReference>
<dbReference type="OrthoDB" id="9790727at2"/>
<accession>A0A1L7CFN5</accession>
<dbReference type="PANTHER" id="PTHR11122">
    <property type="entry name" value="APOSPORY-ASSOCIATED PROTEIN C-RELATED"/>
    <property type="match status" value="1"/>
</dbReference>
<organism evidence="1 2">
    <name type="scientific">Corynebacterium aquilae DSM 44791</name>
    <dbReference type="NCBI Taxonomy" id="1431546"/>
    <lineage>
        <taxon>Bacteria</taxon>
        <taxon>Bacillati</taxon>
        <taxon>Actinomycetota</taxon>
        <taxon>Actinomycetes</taxon>
        <taxon>Mycobacteriales</taxon>
        <taxon>Corynebacteriaceae</taxon>
        <taxon>Corynebacterium</taxon>
    </lineage>
</organism>
<dbReference type="EMBL" id="CP009245">
    <property type="protein sequence ID" value="APT84634.1"/>
    <property type="molecule type" value="Genomic_DNA"/>
</dbReference>
<dbReference type="GO" id="GO:0005975">
    <property type="term" value="P:carbohydrate metabolic process"/>
    <property type="evidence" value="ECO:0007669"/>
    <property type="project" value="InterPro"/>
</dbReference>
<gene>
    <name evidence="1" type="ORF">CAQU_05645</name>
</gene>
<dbReference type="GO" id="GO:0030246">
    <property type="term" value="F:carbohydrate binding"/>
    <property type="evidence" value="ECO:0007669"/>
    <property type="project" value="InterPro"/>
</dbReference>
<evidence type="ECO:0000313" key="1">
    <source>
        <dbReference type="EMBL" id="APT84634.1"/>
    </source>
</evidence>
<evidence type="ECO:0000313" key="2">
    <source>
        <dbReference type="Proteomes" id="UP000185478"/>
    </source>
</evidence>
<proteinExistence type="predicted"/>
<dbReference type="Proteomes" id="UP000185478">
    <property type="component" value="Chromosome"/>
</dbReference>
<dbReference type="InterPro" id="IPR014718">
    <property type="entry name" value="GH-type_carb-bd"/>
</dbReference>
<dbReference type="InterPro" id="IPR011013">
    <property type="entry name" value="Gal_mutarotase_sf_dom"/>
</dbReference>
<name>A0A1L7CFN5_9CORY</name>
<dbReference type="STRING" id="1431546.CAQU_05645"/>
<dbReference type="AlphaFoldDB" id="A0A1L7CFN5"/>
<reference evidence="1 2" key="1">
    <citation type="submission" date="2014-08" db="EMBL/GenBank/DDBJ databases">
        <title>Complete genome sequence of Corynebacterium aquilae S-613T(T) (=DSM 44791(T)), isolated from the choana of a healthy golden eagle.</title>
        <authorList>
            <person name="Ruckert C."/>
            <person name="Albersmeier A."/>
            <person name="Winkler A."/>
            <person name="Kalinowski J."/>
        </authorList>
    </citation>
    <scope>NUCLEOTIDE SEQUENCE [LARGE SCALE GENOMIC DNA]</scope>
    <source>
        <strain evidence="1 2">S-613</strain>
    </source>
</reference>
<keyword evidence="2" id="KW-1185">Reference proteome</keyword>
<dbReference type="RefSeq" id="WP_075725929.1">
    <property type="nucleotide sequence ID" value="NZ_CP009245.1"/>
</dbReference>
<sequence length="253" mass="27411">MSFTFDPFGAHITAAGELLYVSPSTGRMLDAPIRGGVPLIGPQFGQRLADVYPDEPNHGMLRREKWTVVEESDSRLVATLSHLGVDYRVVALFSEDRLDMELTAHNQTSAAAVLQLGFHPYFAVPDVRDVEVGNLSAAQVADFRGDQVYRDASRPVLTFDESGCDVGVRGVSRLVARDAQRGVEVSVSSRAADTFVVWNPGVEQAAGMGDLPDEGWVDFVCVEPMIHGPKTHGVVVDAGGSLMIDMQVQRTVL</sequence>
<dbReference type="PANTHER" id="PTHR11122:SF13">
    <property type="entry name" value="GLUCOSE-6-PHOSPHATE 1-EPIMERASE"/>
    <property type="match status" value="1"/>
</dbReference>
<dbReference type="KEGG" id="caqu:CAQU_05645"/>
<dbReference type="SUPFAM" id="SSF74650">
    <property type="entry name" value="Galactose mutarotase-like"/>
    <property type="match status" value="1"/>
</dbReference>